<proteinExistence type="predicted"/>
<keyword evidence="3" id="KW-1185">Reference proteome</keyword>
<feature type="compositionally biased region" description="Basic and acidic residues" evidence="1">
    <location>
        <begin position="93"/>
        <end position="102"/>
    </location>
</feature>
<accession>A0A444X5L5</accession>
<comment type="caution">
    <text evidence="2">The sequence shown here is derived from an EMBL/GenBank/DDBJ whole genome shotgun (WGS) entry which is preliminary data.</text>
</comment>
<evidence type="ECO:0000313" key="3">
    <source>
        <dbReference type="Proteomes" id="UP000289738"/>
    </source>
</evidence>
<sequence>MIADHETKFKYLARQVERIARIVDYDEGGRRNGEVDPEDLGNTLRNRDDNINLGGDVNHVVRHGQNADEVLARMHVNQRGEHYQDSSSRNSSKKKEKEKLRNEKKYNSKFFARKEKVSYVEMGSSSEESDVEFSEVYLVELKKGPPYICSLLKKIANVEKSNDLKYKSGKRDFETNVRAVYPDLGEGLLEFLMQ</sequence>
<name>A0A444X5L5_ARAHY</name>
<evidence type="ECO:0000256" key="1">
    <source>
        <dbReference type="SAM" id="MobiDB-lite"/>
    </source>
</evidence>
<dbReference type="EMBL" id="SDMP01000020">
    <property type="protein sequence ID" value="RYQ84883.1"/>
    <property type="molecule type" value="Genomic_DNA"/>
</dbReference>
<gene>
    <name evidence="2" type="ORF">Ahy_B10g104385</name>
</gene>
<dbReference type="AlphaFoldDB" id="A0A444X5L5"/>
<reference evidence="2 3" key="1">
    <citation type="submission" date="2019-01" db="EMBL/GenBank/DDBJ databases">
        <title>Sequencing of cultivated peanut Arachis hypogaea provides insights into genome evolution and oil improvement.</title>
        <authorList>
            <person name="Chen X."/>
        </authorList>
    </citation>
    <scope>NUCLEOTIDE SEQUENCE [LARGE SCALE GENOMIC DNA]</scope>
    <source>
        <strain evidence="3">cv. Fuhuasheng</strain>
        <tissue evidence="2">Leaves</tissue>
    </source>
</reference>
<evidence type="ECO:0000313" key="2">
    <source>
        <dbReference type="EMBL" id="RYQ84883.1"/>
    </source>
</evidence>
<organism evidence="2 3">
    <name type="scientific">Arachis hypogaea</name>
    <name type="common">Peanut</name>
    <dbReference type="NCBI Taxonomy" id="3818"/>
    <lineage>
        <taxon>Eukaryota</taxon>
        <taxon>Viridiplantae</taxon>
        <taxon>Streptophyta</taxon>
        <taxon>Embryophyta</taxon>
        <taxon>Tracheophyta</taxon>
        <taxon>Spermatophyta</taxon>
        <taxon>Magnoliopsida</taxon>
        <taxon>eudicotyledons</taxon>
        <taxon>Gunneridae</taxon>
        <taxon>Pentapetalae</taxon>
        <taxon>rosids</taxon>
        <taxon>fabids</taxon>
        <taxon>Fabales</taxon>
        <taxon>Fabaceae</taxon>
        <taxon>Papilionoideae</taxon>
        <taxon>50 kb inversion clade</taxon>
        <taxon>dalbergioids sensu lato</taxon>
        <taxon>Dalbergieae</taxon>
        <taxon>Pterocarpus clade</taxon>
        <taxon>Arachis</taxon>
    </lineage>
</organism>
<feature type="region of interest" description="Disordered" evidence="1">
    <location>
        <begin position="78"/>
        <end position="102"/>
    </location>
</feature>
<protein>
    <submittedName>
        <fullName evidence="2">Uncharacterized protein</fullName>
    </submittedName>
</protein>
<dbReference type="Proteomes" id="UP000289738">
    <property type="component" value="Chromosome B10"/>
</dbReference>